<comment type="caution">
    <text evidence="3">The sequence shown here is derived from an EMBL/GenBank/DDBJ whole genome shotgun (WGS) entry which is preliminary data.</text>
</comment>
<evidence type="ECO:0000313" key="4">
    <source>
        <dbReference type="Proteomes" id="UP000218022"/>
    </source>
</evidence>
<evidence type="ECO:0008006" key="5">
    <source>
        <dbReference type="Google" id="ProtNLM"/>
    </source>
</evidence>
<keyword evidence="2" id="KW-1133">Transmembrane helix</keyword>
<reference evidence="3 4" key="1">
    <citation type="submission" date="2017-01" db="EMBL/GenBank/DDBJ databases">
        <title>Whole-Genome Shotgun Sequencing of Two beta-Proteobacterial Species in Search of the Bulgecin Biosynthetic Cluster.</title>
        <authorList>
            <person name="Horsman M.E."/>
            <person name="Marous D.R."/>
            <person name="Li R."/>
            <person name="Oliver R.A."/>
            <person name="Byun B."/>
            <person name="Emrich S.J."/>
            <person name="Boggess B."/>
            <person name="Townsend C.A."/>
            <person name="Mobashery S."/>
        </authorList>
    </citation>
    <scope>NUCLEOTIDE SEQUENCE [LARGE SCALE GENOMIC DNA]</scope>
    <source>
        <strain evidence="3 4">ATCC 31363</strain>
    </source>
</reference>
<feature type="transmembrane region" description="Helical" evidence="2">
    <location>
        <begin position="33"/>
        <end position="55"/>
    </location>
</feature>
<evidence type="ECO:0000313" key="3">
    <source>
        <dbReference type="EMBL" id="PCE23862.1"/>
    </source>
</evidence>
<name>A0A2A4ETV7_9BURK</name>
<dbReference type="AlphaFoldDB" id="A0A2A4ETV7"/>
<dbReference type="Pfam" id="PF11666">
    <property type="entry name" value="DUF2933"/>
    <property type="match status" value="1"/>
</dbReference>
<gene>
    <name evidence="3" type="ORF">BWP39_29720</name>
</gene>
<sequence length="86" mass="9386">MKCNMKFLLKIAGALAAVVALAYWALPGYRAEILALMPLSVVVLCPLSMMVMMWAMQRHDEQANPAPLPPAASPTLAHEPGRTNQR</sequence>
<feature type="region of interest" description="Disordered" evidence="1">
    <location>
        <begin position="62"/>
        <end position="86"/>
    </location>
</feature>
<proteinExistence type="predicted"/>
<dbReference type="Proteomes" id="UP000218022">
    <property type="component" value="Unassembled WGS sequence"/>
</dbReference>
<evidence type="ECO:0000256" key="2">
    <source>
        <dbReference type="SAM" id="Phobius"/>
    </source>
</evidence>
<keyword evidence="2" id="KW-0472">Membrane</keyword>
<dbReference type="EMBL" id="MTZV01000006">
    <property type="protein sequence ID" value="PCE23862.1"/>
    <property type="molecule type" value="Genomic_DNA"/>
</dbReference>
<evidence type="ECO:0000256" key="1">
    <source>
        <dbReference type="SAM" id="MobiDB-lite"/>
    </source>
</evidence>
<dbReference type="InterPro" id="IPR021682">
    <property type="entry name" value="DUF2933"/>
</dbReference>
<feature type="transmembrane region" description="Helical" evidence="2">
    <location>
        <begin position="7"/>
        <end position="27"/>
    </location>
</feature>
<keyword evidence="2" id="KW-0812">Transmembrane</keyword>
<organism evidence="3 4">
    <name type="scientific">Paraburkholderia acidicola</name>
    <dbReference type="NCBI Taxonomy" id="1912599"/>
    <lineage>
        <taxon>Bacteria</taxon>
        <taxon>Pseudomonadati</taxon>
        <taxon>Pseudomonadota</taxon>
        <taxon>Betaproteobacteria</taxon>
        <taxon>Burkholderiales</taxon>
        <taxon>Burkholderiaceae</taxon>
        <taxon>Paraburkholderia</taxon>
    </lineage>
</organism>
<accession>A0A2A4ETV7</accession>
<protein>
    <recommendedName>
        <fullName evidence="5">DUF2933 family protein</fullName>
    </recommendedName>
</protein>